<evidence type="ECO:0000256" key="5">
    <source>
        <dbReference type="PROSITE-ProRule" id="PRU10137"/>
    </source>
</evidence>
<dbReference type="AlphaFoldDB" id="D0L6F5"/>
<evidence type="ECO:0000313" key="8">
    <source>
        <dbReference type="EMBL" id="ACY20712.1"/>
    </source>
</evidence>
<evidence type="ECO:0000256" key="3">
    <source>
        <dbReference type="ARBA" id="ARBA00023172"/>
    </source>
</evidence>
<evidence type="ECO:0000256" key="1">
    <source>
        <dbReference type="ARBA" id="ARBA00022908"/>
    </source>
</evidence>
<keyword evidence="3" id="KW-0233">DNA recombination</keyword>
<feature type="active site" description="O-(5'-phospho-DNA)-serine intermediate" evidence="4 5">
    <location>
        <position position="20"/>
    </location>
</feature>
<reference evidence="8 9" key="2">
    <citation type="journal article" date="2010" name="Stand. Genomic Sci.">
        <title>Complete genome sequence of Gordonia bronchialis type strain (3410).</title>
        <authorList>
            <person name="Ivanova N."/>
            <person name="Sikorski J."/>
            <person name="Jando M."/>
            <person name="Lapidus A."/>
            <person name="Nolan M."/>
            <person name="Lucas S."/>
            <person name="Del Rio T.G."/>
            <person name="Tice H."/>
            <person name="Copeland A."/>
            <person name="Cheng J.F."/>
            <person name="Chen F."/>
            <person name="Bruce D."/>
            <person name="Goodwin L."/>
            <person name="Pitluck S."/>
            <person name="Mavromatis K."/>
            <person name="Ovchinnikova G."/>
            <person name="Pati A."/>
            <person name="Chen A."/>
            <person name="Palaniappan K."/>
            <person name="Land M."/>
            <person name="Hauser L."/>
            <person name="Chang Y.J."/>
            <person name="Jeffries C.D."/>
            <person name="Chain P."/>
            <person name="Saunders E."/>
            <person name="Han C."/>
            <person name="Detter J.C."/>
            <person name="Brettin T."/>
            <person name="Rohde M."/>
            <person name="Goker M."/>
            <person name="Bristow J."/>
            <person name="Eisen J.A."/>
            <person name="Markowitz V."/>
            <person name="Hugenholtz P."/>
            <person name="Klenk H.P."/>
            <person name="Kyrpides N.C."/>
        </authorList>
    </citation>
    <scope>NUCLEOTIDE SEQUENCE [LARGE SCALE GENOMIC DNA]</scope>
    <source>
        <strain evidence="9">ATCC 25592 / DSM 43247 / BCRC 13721 / JCM 3198 / KCTC 3076 / NBRC 16047 / NCTC 10667</strain>
    </source>
</reference>
<dbReference type="KEGG" id="gbr:Gbro_1430"/>
<dbReference type="Proteomes" id="UP000001219">
    <property type="component" value="Chromosome"/>
</dbReference>
<dbReference type="GO" id="GO:0003677">
    <property type="term" value="F:DNA binding"/>
    <property type="evidence" value="ECO:0007669"/>
    <property type="project" value="UniProtKB-KW"/>
</dbReference>
<evidence type="ECO:0000313" key="9">
    <source>
        <dbReference type="Proteomes" id="UP000001219"/>
    </source>
</evidence>
<dbReference type="STRING" id="526226.Gbro_1430"/>
<dbReference type="Pfam" id="PF07508">
    <property type="entry name" value="Recombinase"/>
    <property type="match status" value="1"/>
</dbReference>
<proteinExistence type="predicted"/>
<dbReference type="Pfam" id="PF00239">
    <property type="entry name" value="Resolvase"/>
    <property type="match status" value="1"/>
</dbReference>
<dbReference type="RefSeq" id="WP_012833280.1">
    <property type="nucleotide sequence ID" value="NC_013441.1"/>
</dbReference>
<gene>
    <name evidence="8" type="ordered locus">Gbro_1430</name>
</gene>
<dbReference type="SMART" id="SM00857">
    <property type="entry name" value="Resolvase"/>
    <property type="match status" value="1"/>
</dbReference>
<dbReference type="InterPro" id="IPR050639">
    <property type="entry name" value="SSR_resolvase"/>
</dbReference>
<dbReference type="InterPro" id="IPR006119">
    <property type="entry name" value="Resolv_N"/>
</dbReference>
<keyword evidence="2" id="KW-0238">DNA-binding</keyword>
<organism evidence="8 9">
    <name type="scientific">Gordonia bronchialis (strain ATCC 25592 / DSM 43247 / BCRC 13721 / JCM 3198 / KCTC 3076 / NBRC 16047 / NCTC 10667)</name>
    <name type="common">Rhodococcus bronchialis</name>
    <dbReference type="NCBI Taxonomy" id="526226"/>
    <lineage>
        <taxon>Bacteria</taxon>
        <taxon>Bacillati</taxon>
        <taxon>Actinomycetota</taxon>
        <taxon>Actinomycetes</taxon>
        <taxon>Mycobacteriales</taxon>
        <taxon>Gordoniaceae</taxon>
        <taxon>Gordonia</taxon>
    </lineage>
</organism>
<evidence type="ECO:0000256" key="4">
    <source>
        <dbReference type="PIRSR" id="PIRSR606118-50"/>
    </source>
</evidence>
<dbReference type="SUPFAM" id="SSF53041">
    <property type="entry name" value="Resolvase-like"/>
    <property type="match status" value="1"/>
</dbReference>
<dbReference type="EMBL" id="CP001802">
    <property type="protein sequence ID" value="ACY20712.1"/>
    <property type="molecule type" value="Genomic_DNA"/>
</dbReference>
<feature type="domain" description="Recombinase" evidence="7">
    <location>
        <begin position="174"/>
        <end position="292"/>
    </location>
</feature>
<dbReference type="GO" id="GO:0015074">
    <property type="term" value="P:DNA integration"/>
    <property type="evidence" value="ECO:0007669"/>
    <property type="project" value="UniProtKB-KW"/>
</dbReference>
<evidence type="ECO:0000256" key="2">
    <source>
        <dbReference type="ARBA" id="ARBA00023125"/>
    </source>
</evidence>
<name>D0L6F5_GORB4</name>
<dbReference type="Gene3D" id="3.90.1750.20">
    <property type="entry name" value="Putative Large Serine Recombinase, Chain B, Domain 2"/>
    <property type="match status" value="1"/>
</dbReference>
<dbReference type="Gene3D" id="3.40.50.1390">
    <property type="entry name" value="Resolvase, N-terminal catalytic domain"/>
    <property type="match status" value="1"/>
</dbReference>
<dbReference type="PANTHER" id="PTHR30461:SF23">
    <property type="entry name" value="DNA RECOMBINASE-RELATED"/>
    <property type="match status" value="1"/>
</dbReference>
<dbReference type="InterPro" id="IPR006118">
    <property type="entry name" value="Recombinase_CS"/>
</dbReference>
<sequence length="607" mass="67936">MTYATESNEPDKAVLYLRVSSKKQMDTAIDIDRDGNSIATQREVATRKADGIGAAVAREFVEPGVSASTIEKRQVFQDMLTFLRENPDVRYVIVYARSRAFRNYIDAAITKRLLDKLHVRLVSAREDFGDGVFADAMEAVTDIFNDIQNRQNGEDIRIKLQHKATNGGTTGKAPIGYRNVRIEHEGRQINTVELDPKRAPLIRKAFELYATGDYGLERLESTMADLGLTTRATPKYPERPMTFKSLHRMLRDQYYLGYINYKGDVFKGRHEPIVDQELFDRVQEVADFRSKSGQRDRVLQHYLKGALFCARCEHNGRMTRLIYTEARGRSGRRYAYFMWRGRQDGICDLPHLPADGVEQAIADHYLTLALPASFVAEVRRLLEDAVADEQRSVTELHAALNRKIKELDGKEDRLLDLLADDGIPQAKVRAKLRKIQTDRAAAEAGLANAAAEIAVGAGVLLDALDLVSHPDTFYRDGNDTVRRNLNQTFYQYFYIDEHGVQGSRQNPPFADFHAAHALTTRAQATTDAANANRDPLAGASKRTGDDSSSDLALSLADILSGTGSSKNTLVELRGIEPLTYSMRTRFVPISPVPVQGMFSFQYNCGAG</sequence>
<keyword evidence="9" id="KW-1185">Reference proteome</keyword>
<dbReference type="PROSITE" id="PS00397">
    <property type="entry name" value="RECOMBINASES_1"/>
    <property type="match status" value="1"/>
</dbReference>
<dbReference type="HOGENOM" id="CLU_010686_18_10_11"/>
<evidence type="ECO:0000256" key="6">
    <source>
        <dbReference type="SAM" id="MobiDB-lite"/>
    </source>
</evidence>
<dbReference type="OrthoDB" id="3217513at2"/>
<dbReference type="Pfam" id="PF13408">
    <property type="entry name" value="Zn_ribbon_recom"/>
    <property type="match status" value="1"/>
</dbReference>
<dbReference type="InterPro" id="IPR011109">
    <property type="entry name" value="DNA_bind_recombinase_dom"/>
</dbReference>
<dbReference type="InterPro" id="IPR025827">
    <property type="entry name" value="Zn_ribbon_recom_dom"/>
</dbReference>
<protein>
    <submittedName>
        <fullName evidence="8">Resolvase domain protein</fullName>
    </submittedName>
</protein>
<evidence type="ECO:0000259" key="7">
    <source>
        <dbReference type="PROSITE" id="PS51737"/>
    </source>
</evidence>
<accession>D0L6F5</accession>
<dbReference type="InterPro" id="IPR036162">
    <property type="entry name" value="Resolvase-like_N_sf"/>
</dbReference>
<dbReference type="InterPro" id="IPR038109">
    <property type="entry name" value="DNA_bind_recomb_sf"/>
</dbReference>
<dbReference type="GO" id="GO:0000150">
    <property type="term" value="F:DNA strand exchange activity"/>
    <property type="evidence" value="ECO:0007669"/>
    <property type="project" value="InterPro"/>
</dbReference>
<dbReference type="eggNOG" id="COG1961">
    <property type="taxonomic scope" value="Bacteria"/>
</dbReference>
<feature type="region of interest" description="Disordered" evidence="6">
    <location>
        <begin position="525"/>
        <end position="548"/>
    </location>
</feature>
<dbReference type="PROSITE" id="PS51737">
    <property type="entry name" value="RECOMBINASE_DNA_BIND"/>
    <property type="match status" value="1"/>
</dbReference>
<dbReference type="CDD" id="cd00338">
    <property type="entry name" value="Ser_Recombinase"/>
    <property type="match status" value="1"/>
</dbReference>
<dbReference type="PANTHER" id="PTHR30461">
    <property type="entry name" value="DNA-INVERTASE FROM LAMBDOID PROPHAGE"/>
    <property type="match status" value="1"/>
</dbReference>
<keyword evidence="1" id="KW-0229">DNA integration</keyword>
<reference evidence="9" key="1">
    <citation type="submission" date="2009-10" db="EMBL/GenBank/DDBJ databases">
        <title>The complete chromosome of Gordonia bronchialis DSM 43247.</title>
        <authorList>
            <consortium name="US DOE Joint Genome Institute (JGI-PGF)"/>
            <person name="Lucas S."/>
            <person name="Copeland A."/>
            <person name="Lapidus A."/>
            <person name="Glavina del Rio T."/>
            <person name="Dalin E."/>
            <person name="Tice H."/>
            <person name="Bruce D."/>
            <person name="Goodwin L."/>
            <person name="Pitluck S."/>
            <person name="Kyrpides N."/>
            <person name="Mavromatis K."/>
            <person name="Ivanova N."/>
            <person name="Ovchinnikova G."/>
            <person name="Saunders E."/>
            <person name="Brettin T."/>
            <person name="Detter J.C."/>
            <person name="Han C."/>
            <person name="Larimer F."/>
            <person name="Land M."/>
            <person name="Hauser L."/>
            <person name="Markowitz V."/>
            <person name="Cheng J.-F."/>
            <person name="Hugenholtz P."/>
            <person name="Woyke T."/>
            <person name="Wu D."/>
            <person name="Jando M."/>
            <person name="Schneider S."/>
            <person name="Goeker M."/>
            <person name="Klenk H.-P."/>
            <person name="Eisen J.A."/>
        </authorList>
    </citation>
    <scope>NUCLEOTIDE SEQUENCE [LARGE SCALE GENOMIC DNA]</scope>
    <source>
        <strain evidence="9">ATCC 25592 / DSM 43247 / BCRC 13721 / JCM 3198 / KCTC 3076 / NBRC 16047 / NCTC 10667</strain>
    </source>
</reference>